<keyword evidence="1" id="KW-0472">Membrane</keyword>
<dbReference type="InterPro" id="IPR022742">
    <property type="entry name" value="Hydrolase_4"/>
</dbReference>
<gene>
    <name evidence="3" type="ORF">GRI34_10410</name>
</gene>
<accession>A0A6I4TM00</accession>
<sequence>MRRPVRVLLWIVGLAITAYLMVLTLLWSQQQSLIYPAPTKLNPLTGGFEHVTYRTSDGLDLAAGYRAGERGKPTIIYFHGNGADWVSSVNATDRLVPMGYGVLAAEYRGYRGNPGTPHEDGLYRDGRAALAFLATRGIAAGDVVIIGNSIGSGVAVQMASEQAPQALVLISPFASLRQLVGEKMRWAPTGLLLRDRYENAEKIVSIDAPLLLLHGNADTLIPDTHSRQLERLRDDATLVIFEGKGHDLAWHDEAEEAVLSFLQTLDKRGNAQ</sequence>
<dbReference type="SUPFAM" id="SSF53474">
    <property type="entry name" value="alpha/beta-Hydrolases"/>
    <property type="match status" value="1"/>
</dbReference>
<evidence type="ECO:0000313" key="4">
    <source>
        <dbReference type="Proteomes" id="UP000432727"/>
    </source>
</evidence>
<dbReference type="PANTHER" id="PTHR12277">
    <property type="entry name" value="ALPHA/BETA HYDROLASE DOMAIN-CONTAINING PROTEIN"/>
    <property type="match status" value="1"/>
</dbReference>
<feature type="transmembrane region" description="Helical" evidence="1">
    <location>
        <begin position="7"/>
        <end position="27"/>
    </location>
</feature>
<dbReference type="Gene3D" id="3.40.50.1820">
    <property type="entry name" value="alpha/beta hydrolase"/>
    <property type="match status" value="1"/>
</dbReference>
<evidence type="ECO:0000256" key="1">
    <source>
        <dbReference type="SAM" id="Phobius"/>
    </source>
</evidence>
<reference evidence="3 4" key="1">
    <citation type="submission" date="2019-12" db="EMBL/GenBank/DDBJ databases">
        <title>Genomic-based taxomic classification of the family Erythrobacteraceae.</title>
        <authorList>
            <person name="Xu L."/>
        </authorList>
    </citation>
    <scope>NUCLEOTIDE SEQUENCE [LARGE SCALE GENOMIC DNA]</scope>
    <source>
        <strain evidence="3 4">JCM 12189</strain>
    </source>
</reference>
<dbReference type="OrthoDB" id="9798884at2"/>
<organism evidence="3 4">
    <name type="scientific">Qipengyuania aquimaris</name>
    <dbReference type="NCBI Taxonomy" id="255984"/>
    <lineage>
        <taxon>Bacteria</taxon>
        <taxon>Pseudomonadati</taxon>
        <taxon>Pseudomonadota</taxon>
        <taxon>Alphaproteobacteria</taxon>
        <taxon>Sphingomonadales</taxon>
        <taxon>Erythrobacteraceae</taxon>
        <taxon>Qipengyuania</taxon>
    </lineage>
</organism>
<keyword evidence="4" id="KW-1185">Reference proteome</keyword>
<keyword evidence="1" id="KW-0812">Transmembrane</keyword>
<dbReference type="Proteomes" id="UP000432727">
    <property type="component" value="Unassembled WGS sequence"/>
</dbReference>
<proteinExistence type="predicted"/>
<name>A0A6I4TM00_9SPHN</name>
<dbReference type="EMBL" id="WTYI01000001">
    <property type="protein sequence ID" value="MXO96826.1"/>
    <property type="molecule type" value="Genomic_DNA"/>
</dbReference>
<dbReference type="PANTHER" id="PTHR12277:SF81">
    <property type="entry name" value="PROTEIN ABHD13"/>
    <property type="match status" value="1"/>
</dbReference>
<dbReference type="GO" id="GO:0016787">
    <property type="term" value="F:hydrolase activity"/>
    <property type="evidence" value="ECO:0007669"/>
    <property type="project" value="UniProtKB-KW"/>
</dbReference>
<dbReference type="AlphaFoldDB" id="A0A6I4TM00"/>
<protein>
    <submittedName>
        <fullName evidence="3">Alpha/beta fold hydrolase</fullName>
    </submittedName>
</protein>
<keyword evidence="1" id="KW-1133">Transmembrane helix</keyword>
<evidence type="ECO:0000259" key="2">
    <source>
        <dbReference type="Pfam" id="PF12146"/>
    </source>
</evidence>
<evidence type="ECO:0000313" key="3">
    <source>
        <dbReference type="EMBL" id="MXO96826.1"/>
    </source>
</evidence>
<comment type="caution">
    <text evidence="3">The sequence shown here is derived from an EMBL/GenBank/DDBJ whole genome shotgun (WGS) entry which is preliminary data.</text>
</comment>
<dbReference type="Pfam" id="PF12146">
    <property type="entry name" value="Hydrolase_4"/>
    <property type="match status" value="1"/>
</dbReference>
<dbReference type="RefSeq" id="WP_160595865.1">
    <property type="nucleotide sequence ID" value="NZ_WTYI01000001.1"/>
</dbReference>
<feature type="domain" description="Serine aminopeptidase S33" evidence="2">
    <location>
        <begin position="72"/>
        <end position="180"/>
    </location>
</feature>
<keyword evidence="3" id="KW-0378">Hydrolase</keyword>
<dbReference type="InterPro" id="IPR029058">
    <property type="entry name" value="AB_hydrolase_fold"/>
</dbReference>